<feature type="transmembrane region" description="Helical" evidence="1">
    <location>
        <begin position="147"/>
        <end position="166"/>
    </location>
</feature>
<name>A0A919R2R4_9ACTN</name>
<dbReference type="RefSeq" id="WP_203984130.1">
    <property type="nucleotide sequence ID" value="NZ_BOOU01000034.1"/>
</dbReference>
<sequence>MTALVAAPARARSGAAGATGRQLVVFELRRFARSPVLWAAVALTVAWRLYDAWGWLPDMTVETIGAANASAIVAVAALVVANLATSRDRRQGAPATLAALPRRAVDRTRAVALAAPVAGAAAAAIAIAACLAARWASGPVAGRFDAYEALSGVAVAALAAAAGVALGRWLPALVVAPLAGLLWLFGLLANSRGEYGGWLLPVIPSYEPDWGPRSSGWHLVYLCALVVLVAAVALFRHGVRPLRVAAALAALAVAVPAVSAAGHAPDQQMRILNRVYDAVDARRAGLYGDRCRQIDGISYCALPRYVSWTAAWAEAVHPVVAALPPGARTGLPAVRQTNVTFSALVAPALPVLLNWSTDPGQGHRAWLAGGMAAAAVRLGPECDARGRAGTLVALWLLGQAGPVPPPGPLMVEGLQPASAINRYYGAAEAGYARRLLARADTRQRIWASWDRLADPRTTLDQALPLLGLRPERFPADPPADVAAVCRFEPETGGRG</sequence>
<evidence type="ECO:0000313" key="2">
    <source>
        <dbReference type="EMBL" id="GII77305.1"/>
    </source>
</evidence>
<organism evidence="2 3">
    <name type="scientific">Sphaerisporangium rufum</name>
    <dbReference type="NCBI Taxonomy" id="1381558"/>
    <lineage>
        <taxon>Bacteria</taxon>
        <taxon>Bacillati</taxon>
        <taxon>Actinomycetota</taxon>
        <taxon>Actinomycetes</taxon>
        <taxon>Streptosporangiales</taxon>
        <taxon>Streptosporangiaceae</taxon>
        <taxon>Sphaerisporangium</taxon>
    </lineage>
</organism>
<comment type="caution">
    <text evidence="2">The sequence shown here is derived from an EMBL/GenBank/DDBJ whole genome shotgun (WGS) entry which is preliminary data.</text>
</comment>
<feature type="transmembrane region" description="Helical" evidence="1">
    <location>
        <begin position="242"/>
        <end position="264"/>
    </location>
</feature>
<keyword evidence="1" id="KW-0812">Transmembrane</keyword>
<feature type="transmembrane region" description="Helical" evidence="1">
    <location>
        <begin position="31"/>
        <end position="50"/>
    </location>
</feature>
<dbReference type="Proteomes" id="UP000655287">
    <property type="component" value="Unassembled WGS sequence"/>
</dbReference>
<feature type="transmembrane region" description="Helical" evidence="1">
    <location>
        <begin position="173"/>
        <end position="191"/>
    </location>
</feature>
<accession>A0A919R2R4</accession>
<feature type="transmembrane region" description="Helical" evidence="1">
    <location>
        <begin position="65"/>
        <end position="84"/>
    </location>
</feature>
<gene>
    <name evidence="2" type="ORF">Sru01_22870</name>
</gene>
<evidence type="ECO:0000256" key="1">
    <source>
        <dbReference type="SAM" id="Phobius"/>
    </source>
</evidence>
<feature type="transmembrane region" description="Helical" evidence="1">
    <location>
        <begin position="216"/>
        <end position="235"/>
    </location>
</feature>
<keyword evidence="3" id="KW-1185">Reference proteome</keyword>
<dbReference type="EMBL" id="BOOU01000034">
    <property type="protein sequence ID" value="GII77305.1"/>
    <property type="molecule type" value="Genomic_DNA"/>
</dbReference>
<keyword evidence="1" id="KW-1133">Transmembrane helix</keyword>
<dbReference type="AlphaFoldDB" id="A0A919R2R4"/>
<keyword evidence="1" id="KW-0472">Membrane</keyword>
<evidence type="ECO:0000313" key="3">
    <source>
        <dbReference type="Proteomes" id="UP000655287"/>
    </source>
</evidence>
<feature type="transmembrane region" description="Helical" evidence="1">
    <location>
        <begin position="110"/>
        <end position="135"/>
    </location>
</feature>
<reference evidence="2" key="1">
    <citation type="submission" date="2021-01" db="EMBL/GenBank/DDBJ databases">
        <title>Whole genome shotgun sequence of Sphaerisporangium rufum NBRC 109079.</title>
        <authorList>
            <person name="Komaki H."/>
            <person name="Tamura T."/>
        </authorList>
    </citation>
    <scope>NUCLEOTIDE SEQUENCE</scope>
    <source>
        <strain evidence="2">NBRC 109079</strain>
    </source>
</reference>
<proteinExistence type="predicted"/>
<protein>
    <submittedName>
        <fullName evidence="2">Uncharacterized protein</fullName>
    </submittedName>
</protein>